<keyword evidence="3" id="KW-1185">Reference proteome</keyword>
<evidence type="ECO:0000313" key="2">
    <source>
        <dbReference type="EMBL" id="MEC6899489.1"/>
    </source>
</evidence>
<sequence>MNKLLVENLLTNATFLVVLGFVARSLFKLYLDKDLSNFKEKIRNDATKQVESFKSELEKDRLRLQISYGGIFEKQANAILELYQEFIKLDRARYYAVHDSKSATERRNDFIQHWNEIQNKYKEHRVLLPEHIDRDMKAFFEKMFKNIIRYNRLESRYGTCNSEEEFEGIAKKQSEVMNFLEQEIPSLQELLITEMRKTLGVHLEK</sequence>
<organism evidence="2 3">
    <name type="scientific">Photobacterium piscicola</name>
    <dbReference type="NCBI Taxonomy" id="1378299"/>
    <lineage>
        <taxon>Bacteria</taxon>
        <taxon>Pseudomonadati</taxon>
        <taxon>Pseudomonadota</taxon>
        <taxon>Gammaproteobacteria</taxon>
        <taxon>Vibrionales</taxon>
        <taxon>Vibrionaceae</taxon>
        <taxon>Photobacterium</taxon>
    </lineage>
</organism>
<protein>
    <submittedName>
        <fullName evidence="2">Uncharacterized protein</fullName>
    </submittedName>
</protein>
<name>A0ABU6LJ98_9GAMM</name>
<evidence type="ECO:0000313" key="3">
    <source>
        <dbReference type="Proteomes" id="UP001339429"/>
    </source>
</evidence>
<accession>A0ABU6LJ98</accession>
<dbReference type="EMBL" id="JAYXUD010000010">
    <property type="protein sequence ID" value="MEC6899489.1"/>
    <property type="molecule type" value="Genomic_DNA"/>
</dbReference>
<keyword evidence="1" id="KW-0472">Membrane</keyword>
<gene>
    <name evidence="2" type="ORF">VXS00_12630</name>
</gene>
<keyword evidence="1" id="KW-0812">Transmembrane</keyword>
<dbReference type="RefSeq" id="WP_327779924.1">
    <property type="nucleotide sequence ID" value="NZ_JAYXUD010000010.1"/>
</dbReference>
<reference evidence="2 3" key="1">
    <citation type="submission" date="2024-01" db="EMBL/GenBank/DDBJ databases">
        <title>Active colonisers of the gastrointestinal tract of Atlantic salmon farmed in a warm water region.</title>
        <authorList>
            <person name="Bowman J.P."/>
        </authorList>
    </citation>
    <scope>NUCLEOTIDE SEQUENCE [LARGE SCALE GENOMIC DNA]</scope>
    <source>
        <strain evidence="2 3">S4MW1</strain>
    </source>
</reference>
<comment type="caution">
    <text evidence="2">The sequence shown here is derived from an EMBL/GenBank/DDBJ whole genome shotgun (WGS) entry which is preliminary data.</text>
</comment>
<keyword evidence="1" id="KW-1133">Transmembrane helix</keyword>
<feature type="transmembrane region" description="Helical" evidence="1">
    <location>
        <begin position="12"/>
        <end position="31"/>
    </location>
</feature>
<dbReference type="Proteomes" id="UP001339429">
    <property type="component" value="Unassembled WGS sequence"/>
</dbReference>
<proteinExistence type="predicted"/>
<evidence type="ECO:0000256" key="1">
    <source>
        <dbReference type="SAM" id="Phobius"/>
    </source>
</evidence>